<keyword evidence="3" id="KW-1185">Reference proteome</keyword>
<dbReference type="Gene3D" id="3.40.630.30">
    <property type="match status" value="1"/>
</dbReference>
<dbReference type="KEGG" id="vab:WPS_14870"/>
<dbReference type="GO" id="GO:0016747">
    <property type="term" value="F:acyltransferase activity, transferring groups other than amino-acyl groups"/>
    <property type="evidence" value="ECO:0007669"/>
    <property type="project" value="InterPro"/>
</dbReference>
<dbReference type="EMBL" id="AP025523">
    <property type="protein sequence ID" value="BDE06211.1"/>
    <property type="molecule type" value="Genomic_DNA"/>
</dbReference>
<dbReference type="Proteomes" id="UP001317532">
    <property type="component" value="Chromosome"/>
</dbReference>
<evidence type="ECO:0000313" key="2">
    <source>
        <dbReference type="EMBL" id="BDE06211.1"/>
    </source>
</evidence>
<organism evidence="2 3">
    <name type="scientific">Vulcanimicrobium alpinum</name>
    <dbReference type="NCBI Taxonomy" id="3016050"/>
    <lineage>
        <taxon>Bacteria</taxon>
        <taxon>Bacillati</taxon>
        <taxon>Vulcanimicrobiota</taxon>
        <taxon>Vulcanimicrobiia</taxon>
        <taxon>Vulcanimicrobiales</taxon>
        <taxon>Vulcanimicrobiaceae</taxon>
        <taxon>Vulcanimicrobium</taxon>
    </lineage>
</organism>
<protein>
    <recommendedName>
        <fullName evidence="1">N-acetyltransferase domain-containing protein</fullName>
    </recommendedName>
</protein>
<feature type="domain" description="N-acetyltransferase" evidence="1">
    <location>
        <begin position="137"/>
        <end position="273"/>
    </location>
</feature>
<accession>A0AAN1XVJ7</accession>
<sequence length="273" mass="28010">MVIGANAPYITHRGVASTVSDGARAEAAFWAGFLRNRNVDAGTAGDGAVAVAGGYALCVTGTLLDYAIGAGSARAVRPDDLDVVEAFYAARRLPSRFELSAATLERDGALFRERGYGDDGLELAAFAGTLDVLPPEGLVSVRTTTDRRAWTDLLIRGLADQSIEAGLLRRTAALNAAAAHVLVIASLDGSDIGVGAAGIAGDAAVLYSGAVLPAFRGRGAQRAMFAARLYAAAGRGAARAFTKGVAGGATARCAARFGFTGLGTLRRLRRPPE</sequence>
<dbReference type="PROSITE" id="PS51186">
    <property type="entry name" value="GNAT"/>
    <property type="match status" value="1"/>
</dbReference>
<dbReference type="InterPro" id="IPR016181">
    <property type="entry name" value="Acyl_CoA_acyltransferase"/>
</dbReference>
<name>A0AAN1XVJ7_UNVUL</name>
<evidence type="ECO:0000313" key="3">
    <source>
        <dbReference type="Proteomes" id="UP001317532"/>
    </source>
</evidence>
<dbReference type="InterPro" id="IPR000182">
    <property type="entry name" value="GNAT_dom"/>
</dbReference>
<reference evidence="2 3" key="1">
    <citation type="journal article" date="2022" name="ISME Commun">
        <title>Vulcanimicrobium alpinus gen. nov. sp. nov., the first cultivated representative of the candidate phylum 'Eremiobacterota', is a metabolically versatile aerobic anoxygenic phototroph.</title>
        <authorList>
            <person name="Yabe S."/>
            <person name="Muto K."/>
            <person name="Abe K."/>
            <person name="Yokota A."/>
            <person name="Staudigel H."/>
            <person name="Tebo B.M."/>
        </authorList>
    </citation>
    <scope>NUCLEOTIDE SEQUENCE [LARGE SCALE GENOMIC DNA]</scope>
    <source>
        <strain evidence="2 3">WC8-2</strain>
    </source>
</reference>
<evidence type="ECO:0000259" key="1">
    <source>
        <dbReference type="PROSITE" id="PS51186"/>
    </source>
</evidence>
<dbReference type="SUPFAM" id="SSF55729">
    <property type="entry name" value="Acyl-CoA N-acyltransferases (Nat)"/>
    <property type="match status" value="1"/>
</dbReference>
<proteinExistence type="predicted"/>
<dbReference type="AlphaFoldDB" id="A0AAN1XVJ7"/>
<gene>
    <name evidence="2" type="ORF">WPS_14870</name>
</gene>